<feature type="region of interest" description="Disordered" evidence="6">
    <location>
        <begin position="100"/>
        <end position="124"/>
    </location>
</feature>
<protein>
    <recommendedName>
        <fullName evidence="3">NADH-quinone oxidoreductase subunit C</fullName>
        <ecNumber evidence="3">7.1.1.-</ecNumber>
    </recommendedName>
    <alternativeName>
        <fullName evidence="3">NADH dehydrogenase I subunit C</fullName>
    </alternativeName>
    <alternativeName>
        <fullName evidence="3">NDH-1 subunit C</fullName>
    </alternativeName>
</protein>
<dbReference type="SUPFAM" id="SSF143243">
    <property type="entry name" value="Nqo5-like"/>
    <property type="match status" value="1"/>
</dbReference>
<comment type="catalytic activity">
    <reaction evidence="3 5">
        <text>a quinone + NADH + 5 H(+)(in) = a quinol + NAD(+) + 4 H(+)(out)</text>
        <dbReference type="Rhea" id="RHEA:57888"/>
        <dbReference type="ChEBI" id="CHEBI:15378"/>
        <dbReference type="ChEBI" id="CHEBI:24646"/>
        <dbReference type="ChEBI" id="CHEBI:57540"/>
        <dbReference type="ChEBI" id="CHEBI:57945"/>
        <dbReference type="ChEBI" id="CHEBI:132124"/>
    </reaction>
</comment>
<keyword evidence="3" id="KW-0472">Membrane</keyword>
<name>A0A537K548_9BACT</name>
<evidence type="ECO:0000256" key="4">
    <source>
        <dbReference type="RuleBase" id="RU003456"/>
    </source>
</evidence>
<evidence type="ECO:0000256" key="5">
    <source>
        <dbReference type="RuleBase" id="RU003582"/>
    </source>
</evidence>
<keyword evidence="3 4" id="KW-0520">NAD</keyword>
<comment type="subunit">
    <text evidence="3">NDH-1 is composed of 14 different subunits. Subunits NuoB, C, D, E, F, and G constitute the peripheral sector of the complex.</text>
</comment>
<dbReference type="InterPro" id="IPR010218">
    <property type="entry name" value="NADH_DH_suC"/>
</dbReference>
<organism evidence="8 9">
    <name type="scientific">Candidatus Segetimicrobium genomatis</name>
    <dbReference type="NCBI Taxonomy" id="2569760"/>
    <lineage>
        <taxon>Bacteria</taxon>
        <taxon>Bacillati</taxon>
        <taxon>Candidatus Sysuimicrobiota</taxon>
        <taxon>Candidatus Sysuimicrobiia</taxon>
        <taxon>Candidatus Sysuimicrobiales</taxon>
        <taxon>Candidatus Segetimicrobiaceae</taxon>
        <taxon>Candidatus Segetimicrobium</taxon>
    </lineage>
</organism>
<dbReference type="Gene3D" id="3.30.460.80">
    <property type="entry name" value="NADH:ubiquinone oxidoreductase, 30kDa subunit"/>
    <property type="match status" value="1"/>
</dbReference>
<evidence type="ECO:0000256" key="1">
    <source>
        <dbReference type="ARBA" id="ARBA00007569"/>
    </source>
</evidence>
<keyword evidence="3 5" id="KW-0874">Quinone</keyword>
<feature type="region of interest" description="Disordered" evidence="6">
    <location>
        <begin position="27"/>
        <end position="60"/>
    </location>
</feature>
<comment type="function">
    <text evidence="3">NDH-1 shuttles electrons from NADH, via FMN and iron-sulfur (Fe-S) centers, to quinones in the respiratory chain. The immediate electron acceptor for the enzyme in this species is believed to be ubiquinone. Couples the redox reaction to proton translocation (for every two electrons transferred, four hydrogen ions are translocated across the cytoplasmic membrane), and thus conserves the redox energy in a proton gradient.</text>
</comment>
<evidence type="ECO:0000256" key="2">
    <source>
        <dbReference type="ARBA" id="ARBA00022448"/>
    </source>
</evidence>
<dbReference type="EC" id="7.1.1.-" evidence="3"/>
<comment type="similarity">
    <text evidence="1 3 4">Belongs to the complex I 30 kDa subunit family.</text>
</comment>
<keyword evidence="3" id="KW-0830">Ubiquinone</keyword>
<dbReference type="PROSITE" id="PS00542">
    <property type="entry name" value="COMPLEX1_30K"/>
    <property type="match status" value="1"/>
</dbReference>
<dbReference type="GO" id="GO:0048038">
    <property type="term" value="F:quinone binding"/>
    <property type="evidence" value="ECO:0007669"/>
    <property type="project" value="UniProtKB-KW"/>
</dbReference>
<gene>
    <name evidence="3" type="primary">nuoC</name>
    <name evidence="8" type="ORF">E6H00_05530</name>
</gene>
<reference evidence="8 9" key="1">
    <citation type="journal article" date="2019" name="Nat. Microbiol.">
        <title>Mediterranean grassland soil C-N compound turnover is dependent on rainfall and depth, and is mediated by genomically divergent microorganisms.</title>
        <authorList>
            <person name="Diamond S."/>
            <person name="Andeer P.F."/>
            <person name="Li Z."/>
            <person name="Crits-Christoph A."/>
            <person name="Burstein D."/>
            <person name="Anantharaman K."/>
            <person name="Lane K.R."/>
            <person name="Thomas B.C."/>
            <person name="Pan C."/>
            <person name="Northen T.R."/>
            <person name="Banfield J.F."/>
        </authorList>
    </citation>
    <scope>NUCLEOTIDE SEQUENCE [LARGE SCALE GENOMIC DNA]</scope>
    <source>
        <strain evidence="8">NP_3</strain>
    </source>
</reference>
<keyword evidence="2 3" id="KW-0813">Transport</keyword>
<keyword evidence="3 4" id="KW-1278">Translocase</keyword>
<evidence type="ECO:0000256" key="3">
    <source>
        <dbReference type="HAMAP-Rule" id="MF_01357"/>
    </source>
</evidence>
<dbReference type="PANTHER" id="PTHR10884:SF14">
    <property type="entry name" value="NADH DEHYDROGENASE [UBIQUINONE] IRON-SULFUR PROTEIN 3, MITOCHONDRIAL"/>
    <property type="match status" value="1"/>
</dbReference>
<evidence type="ECO:0000313" key="8">
    <source>
        <dbReference type="EMBL" id="TMI90891.1"/>
    </source>
</evidence>
<dbReference type="InterPro" id="IPR037232">
    <property type="entry name" value="NADH_quin_OxRdtase_su_C/D-like"/>
</dbReference>
<dbReference type="GO" id="GO:0005886">
    <property type="term" value="C:plasma membrane"/>
    <property type="evidence" value="ECO:0007669"/>
    <property type="project" value="UniProtKB-SubCell"/>
</dbReference>
<dbReference type="InterPro" id="IPR020396">
    <property type="entry name" value="NADH_UbQ_OxRdtase_CS"/>
</dbReference>
<dbReference type="PANTHER" id="PTHR10884">
    <property type="entry name" value="NADH DEHYDROGENASE UBIQUINONE IRON-SULFUR PROTEIN 3"/>
    <property type="match status" value="1"/>
</dbReference>
<accession>A0A537K548</accession>
<comment type="caution">
    <text evidence="8">The sequence shown here is derived from an EMBL/GenBank/DDBJ whole genome shotgun (WGS) entry which is preliminary data.</text>
</comment>
<comment type="subcellular location">
    <subcellularLocation>
        <location evidence="3">Cell membrane</location>
        <topology evidence="3">Peripheral membrane protein</topology>
        <orientation evidence="3">Cytoplasmic side</orientation>
    </subcellularLocation>
</comment>
<keyword evidence="3" id="KW-1003">Cell membrane</keyword>
<dbReference type="Pfam" id="PF00329">
    <property type="entry name" value="Complex1_30kDa"/>
    <property type="match status" value="1"/>
</dbReference>
<dbReference type="InterPro" id="IPR001268">
    <property type="entry name" value="NADH_UbQ_OxRdtase_30kDa_su"/>
</dbReference>
<evidence type="ECO:0000256" key="6">
    <source>
        <dbReference type="SAM" id="MobiDB-lite"/>
    </source>
</evidence>
<dbReference type="AlphaFoldDB" id="A0A537K548"/>
<sequence>MLLLRVLRGSLPDRGDRVRAALRGLDVQPRPAAVQPRRPPSGRPQGAYRPRHHRREGPVTPDRIAQLLARFPRARDLVAEQQGEDATADAEWAAKEREWQAAADAAKAEGKPAPRPLKREESKVYHHHGPTVRVAREDILEVCRWLRDTPELDMAYLSFVSAIDWPDRFEVVYHVASLSRGHGVMLKVPVPKDDARIPSVIEVWRGADWHEREAFDLFGIVFEGHPNLRRIMMSADWKGHPLRKDYVYEDPQWLVDIATQRQREIAATGEAWEGRGPRA</sequence>
<proteinExistence type="inferred from homology"/>
<dbReference type="Proteomes" id="UP000318509">
    <property type="component" value="Unassembled WGS sequence"/>
</dbReference>
<feature type="domain" description="NADH:ubiquinone oxidoreductase 30kDa subunit" evidence="7">
    <location>
        <begin position="132"/>
        <end position="250"/>
    </location>
</feature>
<dbReference type="EMBL" id="VBAK01000106">
    <property type="protein sequence ID" value="TMI90891.1"/>
    <property type="molecule type" value="Genomic_DNA"/>
</dbReference>
<evidence type="ECO:0000259" key="7">
    <source>
        <dbReference type="Pfam" id="PF00329"/>
    </source>
</evidence>
<dbReference type="HAMAP" id="MF_01357">
    <property type="entry name" value="NDH1_NuoC"/>
    <property type="match status" value="1"/>
</dbReference>
<feature type="compositionally biased region" description="Low complexity" evidence="6">
    <location>
        <begin position="27"/>
        <end position="36"/>
    </location>
</feature>
<evidence type="ECO:0000313" key="9">
    <source>
        <dbReference type="Proteomes" id="UP000318509"/>
    </source>
</evidence>
<dbReference type="GO" id="GO:0050136">
    <property type="term" value="F:NADH dehydrogenase (quinone) (non-electrogenic) activity"/>
    <property type="evidence" value="ECO:0007669"/>
    <property type="project" value="UniProtKB-UniRule"/>
</dbReference>
<dbReference type="GO" id="GO:0008137">
    <property type="term" value="F:NADH dehydrogenase (ubiquinone) activity"/>
    <property type="evidence" value="ECO:0007669"/>
    <property type="project" value="InterPro"/>
</dbReference>
<dbReference type="NCBIfam" id="TIGR01961">
    <property type="entry name" value="NuoC_fam"/>
    <property type="match status" value="1"/>
</dbReference>
<feature type="compositionally biased region" description="Basic and acidic residues" evidence="6">
    <location>
        <begin position="106"/>
        <end position="124"/>
    </location>
</feature>